<dbReference type="RefSeq" id="WP_394849730.1">
    <property type="nucleotide sequence ID" value="NZ_CP089982.1"/>
</dbReference>
<reference evidence="4 5" key="1">
    <citation type="submission" date="2021-12" db="EMBL/GenBank/DDBJ databases">
        <title>Discovery of the Pendulisporaceae a myxobacterial family with distinct sporulation behavior and unique specialized metabolism.</title>
        <authorList>
            <person name="Garcia R."/>
            <person name="Popoff A."/>
            <person name="Bader C.D."/>
            <person name="Loehr J."/>
            <person name="Walesch S."/>
            <person name="Walt C."/>
            <person name="Boldt J."/>
            <person name="Bunk B."/>
            <person name="Haeckl F.J.F.P.J."/>
            <person name="Gunesch A.P."/>
            <person name="Birkelbach J."/>
            <person name="Nuebel U."/>
            <person name="Pietschmann T."/>
            <person name="Bach T."/>
            <person name="Mueller R."/>
        </authorList>
    </citation>
    <scope>NUCLEOTIDE SEQUENCE [LARGE SCALE GENOMIC DNA]</scope>
    <source>
        <strain evidence="4 5">MSr12523</strain>
    </source>
</reference>
<dbReference type="Proteomes" id="UP001379533">
    <property type="component" value="Chromosome"/>
</dbReference>
<feature type="chain" id="PRO_5045742168" evidence="3">
    <location>
        <begin position="28"/>
        <end position="355"/>
    </location>
</feature>
<feature type="transmembrane region" description="Helical" evidence="2">
    <location>
        <begin position="295"/>
        <end position="318"/>
    </location>
</feature>
<feature type="transmembrane region" description="Helical" evidence="2">
    <location>
        <begin position="228"/>
        <end position="249"/>
    </location>
</feature>
<dbReference type="Gene3D" id="1.25.40.10">
    <property type="entry name" value="Tetratricopeptide repeat domain"/>
    <property type="match status" value="1"/>
</dbReference>
<keyword evidence="3" id="KW-0732">Signal</keyword>
<dbReference type="InterPro" id="IPR011990">
    <property type="entry name" value="TPR-like_helical_dom_sf"/>
</dbReference>
<evidence type="ECO:0000256" key="2">
    <source>
        <dbReference type="SAM" id="Phobius"/>
    </source>
</evidence>
<name>A0ABZ2KND3_9BACT</name>
<protein>
    <submittedName>
        <fullName evidence="4">Tetratricopeptide repeat protein</fullName>
    </submittedName>
</protein>
<keyword evidence="2" id="KW-0472">Membrane</keyword>
<evidence type="ECO:0000256" key="3">
    <source>
        <dbReference type="SAM" id="SignalP"/>
    </source>
</evidence>
<gene>
    <name evidence="4" type="ORF">LZC95_20035</name>
</gene>
<keyword evidence="5" id="KW-1185">Reference proteome</keyword>
<keyword evidence="2" id="KW-0812">Transmembrane</keyword>
<evidence type="ECO:0000256" key="1">
    <source>
        <dbReference type="SAM" id="MobiDB-lite"/>
    </source>
</evidence>
<accession>A0ABZ2KND3</accession>
<dbReference type="SUPFAM" id="SSF48452">
    <property type="entry name" value="TPR-like"/>
    <property type="match status" value="1"/>
</dbReference>
<evidence type="ECO:0000313" key="5">
    <source>
        <dbReference type="Proteomes" id="UP001379533"/>
    </source>
</evidence>
<feature type="compositionally biased region" description="Basic and acidic residues" evidence="1">
    <location>
        <begin position="204"/>
        <end position="221"/>
    </location>
</feature>
<feature type="signal peptide" evidence="3">
    <location>
        <begin position="1"/>
        <end position="27"/>
    </location>
</feature>
<feature type="region of interest" description="Disordered" evidence="1">
    <location>
        <begin position="204"/>
        <end position="223"/>
    </location>
</feature>
<sequence>MKLGPALRFPTLLAAAFVALLPQTASAQAPSTPQVRELAQGPTTAEIQEAEGRFLEGRTLFTQGRFGDALVKFQQACAMRRTANCFKNLGLTEYQMGRYADASTHLREFLKSGSGQGDITEEMLAKLKGMYETSFARSGHVEVTAPPRARIVVEGKEIGDAPLSDPIDLSLGDHVVEAHFGPHVLKENVRLVQGQTAKVTFVDPDAHRREEAPPMRPDRPGHSSARTITLVSLYGVALVGVGLGIGLTLHGEARSNDADAIRNRSSLGDNGCNGVSSADCNELHSLRDTYDKDRMWATIGFATGAGLAALATTLFFVWPNTTKNEPATPQTATPGGRFMPLISPSTAGLGYVGRF</sequence>
<dbReference type="EMBL" id="CP089982">
    <property type="protein sequence ID" value="WXA99100.1"/>
    <property type="molecule type" value="Genomic_DNA"/>
</dbReference>
<proteinExistence type="predicted"/>
<evidence type="ECO:0000313" key="4">
    <source>
        <dbReference type="EMBL" id="WXA99100.1"/>
    </source>
</evidence>
<organism evidence="4 5">
    <name type="scientific">Pendulispora brunnea</name>
    <dbReference type="NCBI Taxonomy" id="2905690"/>
    <lineage>
        <taxon>Bacteria</taxon>
        <taxon>Pseudomonadati</taxon>
        <taxon>Myxococcota</taxon>
        <taxon>Myxococcia</taxon>
        <taxon>Myxococcales</taxon>
        <taxon>Sorangiineae</taxon>
        <taxon>Pendulisporaceae</taxon>
        <taxon>Pendulispora</taxon>
    </lineage>
</organism>
<keyword evidence="2" id="KW-1133">Transmembrane helix</keyword>